<dbReference type="InterPro" id="IPR011009">
    <property type="entry name" value="Kinase-like_dom_sf"/>
</dbReference>
<gene>
    <name evidence="2" type="ORF">EVG20_g2973</name>
</gene>
<proteinExistence type="predicted"/>
<dbReference type="AlphaFoldDB" id="A0A4Y9Z770"/>
<reference evidence="2 3" key="1">
    <citation type="submission" date="2019-02" db="EMBL/GenBank/DDBJ databases">
        <title>Genome sequencing of the rare red list fungi Dentipellis fragilis.</title>
        <authorList>
            <person name="Buettner E."/>
            <person name="Kellner H."/>
        </authorList>
    </citation>
    <scope>NUCLEOTIDE SEQUENCE [LARGE SCALE GENOMIC DNA]</scope>
    <source>
        <strain evidence="2 3">DSM 105465</strain>
    </source>
</reference>
<sequence length="270" mass="30633">MCDSELHLLRGLRGALDAHRSLCEMGFLHGNINAGNVLLYDERPKEGAQGLLLDVELALSKPSLTNRKETVNVPSRLKTSGTEFPTATRTQLYHESTSVMHGALMSDTTQFVSWEILTALHVKGKIRRQAHHDVESFVWVLAYSVMRLVAERMKADYTVPQDAIHEFQDLFENCFTPLSALAIANNRRAAQPLAWTCHDQTIEPDDDGRRVYEDAIRQMSKPLIDLFDGLVDDIWASTHPKSGMRTYLTHDKLQSRLDYSIAQLEKEEQK</sequence>
<dbReference type="Pfam" id="PF17667">
    <property type="entry name" value="Pkinase_fungal"/>
    <property type="match status" value="1"/>
</dbReference>
<evidence type="ECO:0000313" key="3">
    <source>
        <dbReference type="Proteomes" id="UP000298327"/>
    </source>
</evidence>
<dbReference type="Proteomes" id="UP000298327">
    <property type="component" value="Unassembled WGS sequence"/>
</dbReference>
<feature type="domain" description="Fungal-type protein kinase" evidence="1">
    <location>
        <begin position="3"/>
        <end position="143"/>
    </location>
</feature>
<organism evidence="2 3">
    <name type="scientific">Dentipellis fragilis</name>
    <dbReference type="NCBI Taxonomy" id="205917"/>
    <lineage>
        <taxon>Eukaryota</taxon>
        <taxon>Fungi</taxon>
        <taxon>Dikarya</taxon>
        <taxon>Basidiomycota</taxon>
        <taxon>Agaricomycotina</taxon>
        <taxon>Agaricomycetes</taxon>
        <taxon>Russulales</taxon>
        <taxon>Hericiaceae</taxon>
        <taxon>Dentipellis</taxon>
    </lineage>
</organism>
<evidence type="ECO:0000259" key="1">
    <source>
        <dbReference type="Pfam" id="PF17667"/>
    </source>
</evidence>
<dbReference type="OrthoDB" id="3036224at2759"/>
<protein>
    <recommendedName>
        <fullName evidence="1">Fungal-type protein kinase domain-containing protein</fullName>
    </recommendedName>
</protein>
<name>A0A4Y9Z770_9AGAM</name>
<dbReference type="EMBL" id="SEOQ01000126">
    <property type="protein sequence ID" value="TFY69877.1"/>
    <property type="molecule type" value="Genomic_DNA"/>
</dbReference>
<comment type="caution">
    <text evidence="2">The sequence shown here is derived from an EMBL/GenBank/DDBJ whole genome shotgun (WGS) entry which is preliminary data.</text>
</comment>
<dbReference type="InterPro" id="IPR040976">
    <property type="entry name" value="Pkinase_fungal"/>
</dbReference>
<evidence type="ECO:0000313" key="2">
    <source>
        <dbReference type="EMBL" id="TFY69877.1"/>
    </source>
</evidence>
<dbReference type="STRING" id="205917.A0A4Y9Z770"/>
<keyword evidence="3" id="KW-1185">Reference proteome</keyword>
<dbReference type="SUPFAM" id="SSF56112">
    <property type="entry name" value="Protein kinase-like (PK-like)"/>
    <property type="match status" value="1"/>
</dbReference>
<accession>A0A4Y9Z770</accession>